<dbReference type="Pfam" id="PF01522">
    <property type="entry name" value="Polysacc_deac_1"/>
    <property type="match status" value="1"/>
</dbReference>
<dbReference type="GO" id="GO:0005975">
    <property type="term" value="P:carbohydrate metabolic process"/>
    <property type="evidence" value="ECO:0007669"/>
    <property type="project" value="InterPro"/>
</dbReference>
<dbReference type="PANTHER" id="PTHR34216">
    <property type="match status" value="1"/>
</dbReference>
<sequence length="285" mass="30726">MPDGQLVLVFDDGYATDYEQLLPVLRAHDAPAAVAVVPEWLGDDDHLTTEQLAALAEAGCEICSHGSRHRYLQAHHLAADVTSGDERLTVAAGHVFPGEEHGVLAGDRYELTDGERTTTVTLGESLAVGEAAVTLGVEGEIDAAFDGDEAVVRPTEATLRDEIVGVRSAFDQLGYDPDGFVFPYDAADPRAWALAAETYDVLPNAAVRSLPNRPGTPPTSYQRYYLERSHLRRAEIETYLDSVAARGGLGILAGHTAWETVPPERVAFVIEAARERGIELTTFSS</sequence>
<dbReference type="OrthoDB" id="186535at2157"/>
<comment type="subcellular location">
    <subcellularLocation>
        <location evidence="1">Secreted</location>
    </subcellularLocation>
</comment>
<evidence type="ECO:0000313" key="4">
    <source>
        <dbReference type="EMBL" id="NLV09081.1"/>
    </source>
</evidence>
<proteinExistence type="predicted"/>
<comment type="caution">
    <text evidence="4">The sequence shown here is derived from an EMBL/GenBank/DDBJ whole genome shotgun (WGS) entry which is preliminary data.</text>
</comment>
<reference evidence="4" key="1">
    <citation type="submission" date="2019-12" db="EMBL/GenBank/DDBJ databases">
        <title>Whole-genome sequence of Halomicrobium mukohataei pws1.</title>
        <authorList>
            <person name="Verma D.K."/>
            <person name="Gopal K."/>
            <person name="Prasad E.S."/>
        </authorList>
    </citation>
    <scope>NUCLEOTIDE SEQUENCE</scope>
    <source>
        <strain evidence="4">Pws1</strain>
    </source>
</reference>
<dbReference type="PANTHER" id="PTHR34216:SF3">
    <property type="entry name" value="POLY-BETA-1,6-N-ACETYL-D-GLUCOSAMINE N-DEACETYLASE"/>
    <property type="match status" value="1"/>
</dbReference>
<evidence type="ECO:0000259" key="3">
    <source>
        <dbReference type="Pfam" id="PF01522"/>
    </source>
</evidence>
<evidence type="ECO:0000313" key="5">
    <source>
        <dbReference type="Proteomes" id="UP000608662"/>
    </source>
</evidence>
<dbReference type="Proteomes" id="UP000608662">
    <property type="component" value="Unassembled WGS sequence"/>
</dbReference>
<dbReference type="InterPro" id="IPR002509">
    <property type="entry name" value="NODB_dom"/>
</dbReference>
<dbReference type="SUPFAM" id="SSF88713">
    <property type="entry name" value="Glycoside hydrolase/deacetylase"/>
    <property type="match status" value="1"/>
</dbReference>
<gene>
    <name evidence="4" type="ORF">GOC74_03950</name>
</gene>
<accession>A0A847UDK8</accession>
<dbReference type="GO" id="GO:0005576">
    <property type="term" value="C:extracellular region"/>
    <property type="evidence" value="ECO:0007669"/>
    <property type="project" value="UniProtKB-SubCell"/>
</dbReference>
<dbReference type="InterPro" id="IPR011330">
    <property type="entry name" value="Glyco_hydro/deAcase_b/a-brl"/>
</dbReference>
<dbReference type="InterPro" id="IPR051398">
    <property type="entry name" value="Polysacch_Deacetylase"/>
</dbReference>
<dbReference type="EMBL" id="WOYG01000001">
    <property type="protein sequence ID" value="NLV09081.1"/>
    <property type="molecule type" value="Genomic_DNA"/>
</dbReference>
<dbReference type="Gene3D" id="3.20.20.370">
    <property type="entry name" value="Glycoside hydrolase/deacetylase"/>
    <property type="match status" value="1"/>
</dbReference>
<dbReference type="RefSeq" id="WP_170093001.1">
    <property type="nucleotide sequence ID" value="NZ_WOYG01000001.1"/>
</dbReference>
<evidence type="ECO:0000256" key="1">
    <source>
        <dbReference type="ARBA" id="ARBA00004613"/>
    </source>
</evidence>
<dbReference type="AlphaFoldDB" id="A0A847UDK8"/>
<feature type="domain" description="NodB homology" evidence="3">
    <location>
        <begin position="3"/>
        <end position="74"/>
    </location>
</feature>
<protein>
    <submittedName>
        <fullName evidence="4">Polysaccharide deacetylase family protein</fullName>
    </submittedName>
</protein>
<dbReference type="GO" id="GO:0016810">
    <property type="term" value="F:hydrolase activity, acting on carbon-nitrogen (but not peptide) bonds"/>
    <property type="evidence" value="ECO:0007669"/>
    <property type="project" value="InterPro"/>
</dbReference>
<evidence type="ECO:0000256" key="2">
    <source>
        <dbReference type="ARBA" id="ARBA00022729"/>
    </source>
</evidence>
<keyword evidence="2" id="KW-0732">Signal</keyword>
<name>A0A847UDK8_9EURY</name>
<organism evidence="4 5">
    <name type="scientific">Halomicrobium mukohataei</name>
    <dbReference type="NCBI Taxonomy" id="57705"/>
    <lineage>
        <taxon>Archaea</taxon>
        <taxon>Methanobacteriati</taxon>
        <taxon>Methanobacteriota</taxon>
        <taxon>Stenosarchaea group</taxon>
        <taxon>Halobacteria</taxon>
        <taxon>Halobacteriales</taxon>
        <taxon>Haloarculaceae</taxon>
        <taxon>Halomicrobium</taxon>
    </lineage>
</organism>